<reference evidence="1 2" key="1">
    <citation type="journal article" date="2020" name="IScience">
        <title>Genome Sequencing of the Endangered Kingdonia uniflora (Circaeasteraceae, Ranunculales) Reveals Potential Mechanisms of Evolutionary Specialization.</title>
        <authorList>
            <person name="Sun Y."/>
            <person name="Deng T."/>
            <person name="Zhang A."/>
            <person name="Moore M.J."/>
            <person name="Landis J.B."/>
            <person name="Lin N."/>
            <person name="Zhang H."/>
            <person name="Zhang X."/>
            <person name="Huang J."/>
            <person name="Zhang X."/>
            <person name="Sun H."/>
            <person name="Wang H."/>
        </authorList>
    </citation>
    <scope>NUCLEOTIDE SEQUENCE [LARGE SCALE GENOMIC DNA]</scope>
    <source>
        <strain evidence="1">TB1705</strain>
        <tissue evidence="1">Leaf</tissue>
    </source>
</reference>
<proteinExistence type="predicted"/>
<name>A0A7J7MDE7_9MAGN</name>
<dbReference type="PANTHER" id="PTHR38377:SF1">
    <property type="entry name" value="THREONINE-TRNA LIGASE 2"/>
    <property type="match status" value="1"/>
</dbReference>
<comment type="caution">
    <text evidence="1">The sequence shown here is derived from an EMBL/GenBank/DDBJ whole genome shotgun (WGS) entry which is preliminary data.</text>
</comment>
<dbReference type="PANTHER" id="PTHR38377">
    <property type="entry name" value="THREONINE-TRNA LIGASE 2"/>
    <property type="match status" value="1"/>
</dbReference>
<organism evidence="1 2">
    <name type="scientific">Kingdonia uniflora</name>
    <dbReference type="NCBI Taxonomy" id="39325"/>
    <lineage>
        <taxon>Eukaryota</taxon>
        <taxon>Viridiplantae</taxon>
        <taxon>Streptophyta</taxon>
        <taxon>Embryophyta</taxon>
        <taxon>Tracheophyta</taxon>
        <taxon>Spermatophyta</taxon>
        <taxon>Magnoliopsida</taxon>
        <taxon>Ranunculales</taxon>
        <taxon>Circaeasteraceae</taxon>
        <taxon>Kingdonia</taxon>
    </lineage>
</organism>
<gene>
    <name evidence="1" type="ORF">GIB67_039623</name>
</gene>
<dbReference type="OrthoDB" id="2405052at2759"/>
<protein>
    <submittedName>
        <fullName evidence="1">Uncharacterized protein</fullName>
    </submittedName>
</protein>
<sequence>MGGRRKSEKERLSRLEAACLASNKDAGNDDFSKIVTELQSKLEDTKAEQLSELQKVSVDIQKLSLENAKLQYRITHLVRALKERDCNLEA</sequence>
<keyword evidence="2" id="KW-1185">Reference proteome</keyword>
<dbReference type="EMBL" id="JACGCM010001594">
    <property type="protein sequence ID" value="KAF6152916.1"/>
    <property type="molecule type" value="Genomic_DNA"/>
</dbReference>
<dbReference type="AlphaFoldDB" id="A0A7J7MDE7"/>
<evidence type="ECO:0000313" key="1">
    <source>
        <dbReference type="EMBL" id="KAF6152916.1"/>
    </source>
</evidence>
<accession>A0A7J7MDE7</accession>
<evidence type="ECO:0000313" key="2">
    <source>
        <dbReference type="Proteomes" id="UP000541444"/>
    </source>
</evidence>
<dbReference type="Proteomes" id="UP000541444">
    <property type="component" value="Unassembled WGS sequence"/>
</dbReference>